<dbReference type="SUPFAM" id="SSF46785">
    <property type="entry name" value="Winged helix' DNA-binding domain"/>
    <property type="match status" value="1"/>
</dbReference>
<evidence type="ECO:0000256" key="2">
    <source>
        <dbReference type="ARBA" id="ARBA00023125"/>
    </source>
</evidence>
<dbReference type="InterPro" id="IPR036388">
    <property type="entry name" value="WH-like_DNA-bd_sf"/>
</dbReference>
<dbReference type="InterPro" id="IPR002577">
    <property type="entry name" value="HTH_HxlR"/>
</dbReference>
<evidence type="ECO:0000313" key="5">
    <source>
        <dbReference type="EMBL" id="XAY04347.1"/>
    </source>
</evidence>
<protein>
    <submittedName>
        <fullName evidence="5">HTH-type transcriptional regulator</fullName>
    </submittedName>
</protein>
<evidence type="ECO:0000256" key="1">
    <source>
        <dbReference type="ARBA" id="ARBA00023015"/>
    </source>
</evidence>
<evidence type="ECO:0000259" key="4">
    <source>
        <dbReference type="PROSITE" id="PS51118"/>
    </source>
</evidence>
<dbReference type="EMBL" id="CP114014">
    <property type="protein sequence ID" value="XAY04347.1"/>
    <property type="molecule type" value="Genomic_DNA"/>
</dbReference>
<dbReference type="PANTHER" id="PTHR33204:SF36">
    <property type="entry name" value="TRANSCRIPTIONAL REGULATORY PROTEIN"/>
    <property type="match status" value="1"/>
</dbReference>
<dbReference type="Pfam" id="PF01638">
    <property type="entry name" value="HxlR"/>
    <property type="match status" value="1"/>
</dbReference>
<accession>A0AAU7ARR1</accession>
<evidence type="ECO:0000256" key="3">
    <source>
        <dbReference type="ARBA" id="ARBA00023163"/>
    </source>
</evidence>
<dbReference type="AlphaFoldDB" id="A0AAU7ARR1"/>
<feature type="domain" description="HTH hxlR-type" evidence="4">
    <location>
        <begin position="11"/>
        <end position="108"/>
    </location>
</feature>
<dbReference type="PANTHER" id="PTHR33204">
    <property type="entry name" value="TRANSCRIPTIONAL REGULATOR, MARR FAMILY"/>
    <property type="match status" value="1"/>
</dbReference>
<dbReference type="PROSITE" id="PS51118">
    <property type="entry name" value="HTH_HXLR"/>
    <property type="match status" value="1"/>
</dbReference>
<sequence>MPHTPFADMSCSVARTLDIIGDRWTPLVLRDVALGISRFDRIQSNLGVSRKVLTQRLNHLVEHGVVQRVAYQEHPPRHDYHLTERGAELAVVLLAVQSWGDRWVPTEDGPPVVWRHERCGQFAQAQVTCSCCGEPLRAGEVVPFLGPRTDPGPGASEVPAAVARIHALAGIEDERPRP</sequence>
<dbReference type="RefSeq" id="WP_354700888.1">
    <property type="nucleotide sequence ID" value="NZ_CP114014.1"/>
</dbReference>
<name>A0AAU7ARR1_9ACTN</name>
<dbReference type="KEGG" id="parq:DSM112329_01180"/>
<reference evidence="5" key="1">
    <citation type="submission" date="2022-12" db="EMBL/GenBank/DDBJ databases">
        <title>Paraconexibacter alkalitolerans sp. nov. and Baekduia alba sp. nov., isolated from soil and emended description of the genera Paraconexibacter (Chun et al., 2020) and Baekduia (An et al., 2020).</title>
        <authorList>
            <person name="Vieira S."/>
            <person name="Huber K.J."/>
            <person name="Geppert A."/>
            <person name="Wolf J."/>
            <person name="Neumann-Schaal M."/>
            <person name="Muesken M."/>
            <person name="Overmann J."/>
        </authorList>
    </citation>
    <scope>NUCLEOTIDE SEQUENCE</scope>
    <source>
        <strain evidence="5">AEG42_29</strain>
    </source>
</reference>
<organism evidence="5">
    <name type="scientific">Paraconexibacter sp. AEG42_29</name>
    <dbReference type="NCBI Taxonomy" id="2997339"/>
    <lineage>
        <taxon>Bacteria</taxon>
        <taxon>Bacillati</taxon>
        <taxon>Actinomycetota</taxon>
        <taxon>Thermoleophilia</taxon>
        <taxon>Solirubrobacterales</taxon>
        <taxon>Paraconexibacteraceae</taxon>
        <taxon>Paraconexibacter</taxon>
    </lineage>
</organism>
<proteinExistence type="predicted"/>
<keyword evidence="3" id="KW-0804">Transcription</keyword>
<keyword evidence="1" id="KW-0805">Transcription regulation</keyword>
<gene>
    <name evidence="5" type="ORF">DSM112329_01180</name>
</gene>
<keyword evidence="2" id="KW-0238">DNA-binding</keyword>
<dbReference type="Gene3D" id="1.10.10.10">
    <property type="entry name" value="Winged helix-like DNA-binding domain superfamily/Winged helix DNA-binding domain"/>
    <property type="match status" value="1"/>
</dbReference>
<dbReference type="InterPro" id="IPR036390">
    <property type="entry name" value="WH_DNA-bd_sf"/>
</dbReference>
<dbReference type="GO" id="GO:0003677">
    <property type="term" value="F:DNA binding"/>
    <property type="evidence" value="ECO:0007669"/>
    <property type="project" value="UniProtKB-KW"/>
</dbReference>